<evidence type="ECO:0000313" key="2">
    <source>
        <dbReference type="EMBL" id="GLG05085.1"/>
    </source>
</evidence>
<evidence type="ECO:0000313" key="3">
    <source>
        <dbReference type="Proteomes" id="UP001145145"/>
    </source>
</evidence>
<dbReference type="Proteomes" id="UP001145145">
    <property type="component" value="Unassembled WGS sequence"/>
</dbReference>
<dbReference type="AlphaFoldDB" id="A0A9W6C9F7"/>
<dbReference type="EMBL" id="BSBO01000023">
    <property type="protein sequence ID" value="GLG05085.1"/>
    <property type="molecule type" value="Genomic_DNA"/>
</dbReference>
<keyword evidence="3" id="KW-1185">Reference proteome</keyword>
<organism evidence="2 3">
    <name type="scientific">Sellimonas catena</name>
    <dbReference type="NCBI Taxonomy" id="2994035"/>
    <lineage>
        <taxon>Bacteria</taxon>
        <taxon>Bacillati</taxon>
        <taxon>Bacillota</taxon>
        <taxon>Clostridia</taxon>
        <taxon>Lachnospirales</taxon>
        <taxon>Lachnospiraceae</taxon>
        <taxon>Sellimonas</taxon>
    </lineage>
</organism>
<comment type="caution">
    <text evidence="2">The sequence shown here is derived from an EMBL/GenBank/DDBJ whole genome shotgun (WGS) entry which is preliminary data.</text>
</comment>
<gene>
    <name evidence="2" type="ORF">Selli1_22590</name>
</gene>
<proteinExistence type="predicted"/>
<reference evidence="2 3" key="1">
    <citation type="journal article" date="2023" name="Int. J. Syst. Evol. Microbiol.">
        <title>Sellimonas catena sp. nov., isolated from human faeces.</title>
        <authorList>
            <person name="Hisatomi A."/>
            <person name="Ohkuma M."/>
            <person name="Sakamoto M."/>
        </authorList>
    </citation>
    <scope>NUCLEOTIDE SEQUENCE [LARGE SCALE GENOMIC DNA]</scope>
    <source>
        <strain evidence="2 3">12EGH17</strain>
    </source>
</reference>
<dbReference type="Pfam" id="PF18050">
    <property type="entry name" value="Cyclophil_like2"/>
    <property type="match status" value="1"/>
</dbReference>
<accession>A0A9W6C9F7</accession>
<sequence>MLYTVYFKFFEFVIYYDRNSWNFTRLGTIDHISAKELKQILGDGDVTVTLSL</sequence>
<name>A0A9W6C9F7_9FIRM</name>
<feature type="domain" description="Cyclophilin-like" evidence="1">
    <location>
        <begin position="11"/>
        <end position="50"/>
    </location>
</feature>
<evidence type="ECO:0000259" key="1">
    <source>
        <dbReference type="Pfam" id="PF18050"/>
    </source>
</evidence>
<protein>
    <recommendedName>
        <fullName evidence="1">Cyclophilin-like domain-containing protein</fullName>
    </recommendedName>
</protein>
<dbReference type="InterPro" id="IPR041183">
    <property type="entry name" value="Cyclophilin-like"/>
</dbReference>